<accession>A0A7Z3BSC1</accession>
<gene>
    <name evidence="2" type="primary">pilV</name>
    <name evidence="2" type="ORF">G4G71_27750</name>
</gene>
<dbReference type="Proteomes" id="UP000502549">
    <property type="component" value="Chromosome"/>
</dbReference>
<dbReference type="InterPro" id="IPR054402">
    <property type="entry name" value="Tt1218-like_dom"/>
</dbReference>
<dbReference type="InterPro" id="IPR013362">
    <property type="entry name" value="Pilus_4_PilV"/>
</dbReference>
<dbReference type="EMBL" id="CP048833">
    <property type="protein sequence ID" value="QJP12147.1"/>
    <property type="molecule type" value="Genomic_DNA"/>
</dbReference>
<proteinExistence type="predicted"/>
<dbReference type="InterPro" id="IPR012902">
    <property type="entry name" value="N_methyl_site"/>
</dbReference>
<dbReference type="NCBIfam" id="TIGR02523">
    <property type="entry name" value="type_IV_pilV"/>
    <property type="match status" value="1"/>
</dbReference>
<dbReference type="NCBIfam" id="TIGR02532">
    <property type="entry name" value="IV_pilin_GFxxxE"/>
    <property type="match status" value="1"/>
</dbReference>
<dbReference type="Pfam" id="PF07963">
    <property type="entry name" value="N_methyl"/>
    <property type="match status" value="1"/>
</dbReference>
<name>A0A7Z3BSC1_9PSED</name>
<evidence type="ECO:0000259" key="1">
    <source>
        <dbReference type="Pfam" id="PF22150"/>
    </source>
</evidence>
<protein>
    <submittedName>
        <fullName evidence="2">Type IV pilus modification protein PilV</fullName>
    </submittedName>
</protein>
<sequence>MKSAKGFSMIEVLVSLLLICVGVLGMVAMQSRNIQYTQSSSQRNTAAMLASDLIEMIRSNRDAVLSAGGQISTTSNYYKAANSAFPTSAVAACRTASGCSSAEMATDQMVLWSRQVSNALPIDAALSTSSYVVCVDSTPATDACDNIGSTIKIQLAWYSQENVACTVPNQPCGVDTANRREFYRISFEP</sequence>
<keyword evidence="3" id="KW-1185">Reference proteome</keyword>
<dbReference type="KEGG" id="pmui:G4G71_27750"/>
<evidence type="ECO:0000313" key="3">
    <source>
        <dbReference type="Proteomes" id="UP000502549"/>
    </source>
</evidence>
<dbReference type="AlphaFoldDB" id="A0A7Z3BSC1"/>
<reference evidence="2 3" key="1">
    <citation type="submission" date="2020-02" db="EMBL/GenBank/DDBJ databases">
        <title>Complete genome sequence of Pseudomonas multiresinivorans ORNL1.</title>
        <authorList>
            <person name="Podar M."/>
        </authorList>
    </citation>
    <scope>NUCLEOTIDE SEQUENCE [LARGE SCALE GENOMIC DNA]</scope>
    <source>
        <strain evidence="3">populi</strain>
    </source>
</reference>
<feature type="domain" description="Type IV pilin Tt1218-like" evidence="1">
    <location>
        <begin position="28"/>
        <end position="106"/>
    </location>
</feature>
<evidence type="ECO:0000313" key="2">
    <source>
        <dbReference type="EMBL" id="QJP12147.1"/>
    </source>
</evidence>
<organism evidence="2 3">
    <name type="scientific">Pseudomonas multiresinivorans</name>
    <dbReference type="NCBI Taxonomy" id="95301"/>
    <lineage>
        <taxon>Bacteria</taxon>
        <taxon>Pseudomonadati</taxon>
        <taxon>Pseudomonadota</taxon>
        <taxon>Gammaproteobacteria</taxon>
        <taxon>Pseudomonadales</taxon>
        <taxon>Pseudomonadaceae</taxon>
        <taxon>Pseudomonas</taxon>
    </lineage>
</organism>
<dbReference type="Pfam" id="PF22150">
    <property type="entry name" value="Tt1218-like"/>
    <property type="match status" value="1"/>
</dbReference>